<sequence length="411" mass="43744">MKTNRLYLDHASTSWPKAPGVVEAMVEFMVDTGASASRGNYAAARQAQRIVDRVRRRLTEHVEAESSACVTFHSGCTAAINAAVHGILRPGDHAVVSAVEHNSVLRPMYAATAEPASSGSTDQTANVTVVPCDSRGDVSVQAMIQAITQRTRMIALTHASNVTGIIQPVAELSRAIARINETRRQSGHEQDRIWFLCDAAQTFGYFPINVQQLGVDILAAPAHKGCGGPPGIAMLVLSPPLHDLIRPTIQGGSGQDGLSDHMPATMPGRLEAGTMNVPAIAGWDAALDRMVQRQTMSGAIPEEITVLANRLHDGLAQVDGIRVVGRRGELPIASVDFGPMLPASDAAAILDQDFSIDVRAGYHCASRLHDYLDTRAHGTLRVSAGHGTTEADLDRVIAAISEISESLPMPD</sequence>
<organism evidence="7 8">
    <name type="scientific">Neorhodopirellula pilleata</name>
    <dbReference type="NCBI Taxonomy" id="2714738"/>
    <lineage>
        <taxon>Bacteria</taxon>
        <taxon>Pseudomonadati</taxon>
        <taxon>Planctomycetota</taxon>
        <taxon>Planctomycetia</taxon>
        <taxon>Pirellulales</taxon>
        <taxon>Pirellulaceae</taxon>
        <taxon>Neorhodopirellula</taxon>
    </lineage>
</organism>
<dbReference type="AlphaFoldDB" id="A0A5C6AMS3"/>
<evidence type="ECO:0000256" key="4">
    <source>
        <dbReference type="ARBA" id="ARBA00022898"/>
    </source>
</evidence>
<evidence type="ECO:0000256" key="3">
    <source>
        <dbReference type="ARBA" id="ARBA00012239"/>
    </source>
</evidence>
<dbReference type="PANTHER" id="PTHR43586">
    <property type="entry name" value="CYSTEINE DESULFURASE"/>
    <property type="match status" value="1"/>
</dbReference>
<keyword evidence="4" id="KW-0663">Pyridoxal phosphate</keyword>
<comment type="catalytic activity">
    <reaction evidence="5">
        <text>(sulfur carrier)-H + L-cysteine = (sulfur carrier)-SH + L-alanine</text>
        <dbReference type="Rhea" id="RHEA:43892"/>
        <dbReference type="Rhea" id="RHEA-COMP:14737"/>
        <dbReference type="Rhea" id="RHEA-COMP:14739"/>
        <dbReference type="ChEBI" id="CHEBI:29917"/>
        <dbReference type="ChEBI" id="CHEBI:35235"/>
        <dbReference type="ChEBI" id="CHEBI:57972"/>
        <dbReference type="ChEBI" id="CHEBI:64428"/>
        <dbReference type="EC" id="2.8.1.7"/>
    </reaction>
</comment>
<gene>
    <name evidence="7" type="primary">csd_2</name>
    <name evidence="7" type="ORF">Pla100_10800</name>
</gene>
<keyword evidence="7" id="KW-0808">Transferase</keyword>
<feature type="domain" description="Aminotransferase class V" evidence="6">
    <location>
        <begin position="7"/>
        <end position="396"/>
    </location>
</feature>
<dbReference type="InterPro" id="IPR015422">
    <property type="entry name" value="PyrdxlP-dep_Trfase_small"/>
</dbReference>
<dbReference type="Gene3D" id="3.40.640.10">
    <property type="entry name" value="Type I PLP-dependent aspartate aminotransferase-like (Major domain)"/>
    <property type="match status" value="1"/>
</dbReference>
<dbReference type="OrthoDB" id="9804366at2"/>
<comment type="caution">
    <text evidence="7">The sequence shown here is derived from an EMBL/GenBank/DDBJ whole genome shotgun (WGS) entry which is preliminary data.</text>
</comment>
<dbReference type="RefSeq" id="WP_146576671.1">
    <property type="nucleotide sequence ID" value="NZ_SJPM01000002.1"/>
</dbReference>
<dbReference type="InterPro" id="IPR015424">
    <property type="entry name" value="PyrdxlP-dep_Trfase"/>
</dbReference>
<evidence type="ECO:0000256" key="2">
    <source>
        <dbReference type="ARBA" id="ARBA00010447"/>
    </source>
</evidence>
<accession>A0A5C6AMS3</accession>
<evidence type="ECO:0000259" key="6">
    <source>
        <dbReference type="Pfam" id="PF00266"/>
    </source>
</evidence>
<reference evidence="7 8" key="1">
    <citation type="submission" date="2019-02" db="EMBL/GenBank/DDBJ databases">
        <title>Deep-cultivation of Planctomycetes and their phenomic and genomic characterization uncovers novel biology.</title>
        <authorList>
            <person name="Wiegand S."/>
            <person name="Jogler M."/>
            <person name="Boedeker C."/>
            <person name="Pinto D."/>
            <person name="Vollmers J."/>
            <person name="Rivas-Marin E."/>
            <person name="Kohn T."/>
            <person name="Peeters S.H."/>
            <person name="Heuer A."/>
            <person name="Rast P."/>
            <person name="Oberbeckmann S."/>
            <person name="Bunk B."/>
            <person name="Jeske O."/>
            <person name="Meyerdierks A."/>
            <person name="Storesund J.E."/>
            <person name="Kallscheuer N."/>
            <person name="Luecker S."/>
            <person name="Lage O.M."/>
            <person name="Pohl T."/>
            <person name="Merkel B.J."/>
            <person name="Hornburger P."/>
            <person name="Mueller R.-W."/>
            <person name="Bruemmer F."/>
            <person name="Labrenz M."/>
            <person name="Spormann A.M."/>
            <person name="Op Den Camp H."/>
            <person name="Overmann J."/>
            <person name="Amann R."/>
            <person name="Jetten M.S.M."/>
            <person name="Mascher T."/>
            <person name="Medema M.H."/>
            <person name="Devos D.P."/>
            <person name="Kaster A.-K."/>
            <person name="Ovreas L."/>
            <person name="Rohde M."/>
            <person name="Galperin M.Y."/>
            <person name="Jogler C."/>
        </authorList>
    </citation>
    <scope>NUCLEOTIDE SEQUENCE [LARGE SCALE GENOMIC DNA]</scope>
    <source>
        <strain evidence="7 8">Pla100</strain>
    </source>
</reference>
<dbReference type="Gene3D" id="3.90.1150.10">
    <property type="entry name" value="Aspartate Aminotransferase, domain 1"/>
    <property type="match status" value="1"/>
</dbReference>
<comment type="cofactor">
    <cofactor evidence="1">
        <name>pyridoxal 5'-phosphate</name>
        <dbReference type="ChEBI" id="CHEBI:597326"/>
    </cofactor>
</comment>
<dbReference type="InterPro" id="IPR016454">
    <property type="entry name" value="Cysteine_dSase"/>
</dbReference>
<evidence type="ECO:0000256" key="5">
    <source>
        <dbReference type="ARBA" id="ARBA00050776"/>
    </source>
</evidence>
<name>A0A5C6AMS3_9BACT</name>
<dbReference type="PIRSF" id="PIRSF005572">
    <property type="entry name" value="NifS"/>
    <property type="match status" value="1"/>
</dbReference>
<dbReference type="PANTHER" id="PTHR43586:SF4">
    <property type="entry name" value="ISOPENICILLIN N EPIMERASE"/>
    <property type="match status" value="1"/>
</dbReference>
<dbReference type="InterPro" id="IPR015421">
    <property type="entry name" value="PyrdxlP-dep_Trfase_major"/>
</dbReference>
<comment type="similarity">
    <text evidence="2">Belongs to the class-V pyridoxal-phosphate-dependent aminotransferase family. Csd subfamily.</text>
</comment>
<dbReference type="SUPFAM" id="SSF53383">
    <property type="entry name" value="PLP-dependent transferases"/>
    <property type="match status" value="1"/>
</dbReference>
<dbReference type="Pfam" id="PF00266">
    <property type="entry name" value="Aminotran_5"/>
    <property type="match status" value="1"/>
</dbReference>
<evidence type="ECO:0000313" key="7">
    <source>
        <dbReference type="EMBL" id="TWU01353.1"/>
    </source>
</evidence>
<dbReference type="Proteomes" id="UP000316213">
    <property type="component" value="Unassembled WGS sequence"/>
</dbReference>
<proteinExistence type="inferred from homology"/>
<dbReference type="InterPro" id="IPR000192">
    <property type="entry name" value="Aminotrans_V_dom"/>
</dbReference>
<protein>
    <recommendedName>
        <fullName evidence="3">cysteine desulfurase</fullName>
        <ecNumber evidence="3">2.8.1.7</ecNumber>
    </recommendedName>
</protein>
<keyword evidence="8" id="KW-1185">Reference proteome</keyword>
<dbReference type="EMBL" id="SJPM01000002">
    <property type="protein sequence ID" value="TWU01353.1"/>
    <property type="molecule type" value="Genomic_DNA"/>
</dbReference>
<dbReference type="EC" id="2.8.1.7" evidence="3"/>
<evidence type="ECO:0000256" key="1">
    <source>
        <dbReference type="ARBA" id="ARBA00001933"/>
    </source>
</evidence>
<dbReference type="GO" id="GO:0031071">
    <property type="term" value="F:cysteine desulfurase activity"/>
    <property type="evidence" value="ECO:0007669"/>
    <property type="project" value="UniProtKB-EC"/>
</dbReference>
<evidence type="ECO:0000313" key="8">
    <source>
        <dbReference type="Proteomes" id="UP000316213"/>
    </source>
</evidence>